<dbReference type="Proteomes" id="UP000626109">
    <property type="component" value="Unassembled WGS sequence"/>
</dbReference>
<dbReference type="PANTHER" id="PTHR43400">
    <property type="entry name" value="FUMARATE REDUCTASE"/>
    <property type="match status" value="1"/>
</dbReference>
<dbReference type="InterPro" id="IPR003953">
    <property type="entry name" value="FAD-dep_OxRdtase_2_FAD-bd"/>
</dbReference>
<dbReference type="InterPro" id="IPR050315">
    <property type="entry name" value="FAD-oxidoreductase_2"/>
</dbReference>
<evidence type="ECO:0000313" key="4">
    <source>
        <dbReference type="EMBL" id="CAE8739693.1"/>
    </source>
</evidence>
<name>A0A813LW87_POLGL</name>
<protein>
    <recommendedName>
        <fullName evidence="3">FAD-dependent oxidoreductase 2 FAD-binding domain-containing protein</fullName>
    </recommendedName>
</protein>
<reference evidence="4" key="1">
    <citation type="submission" date="2021-02" db="EMBL/GenBank/DDBJ databases">
        <authorList>
            <person name="Dougan E. K."/>
            <person name="Rhodes N."/>
            <person name="Thang M."/>
            <person name="Chan C."/>
        </authorList>
    </citation>
    <scope>NUCLEOTIDE SEQUENCE</scope>
</reference>
<dbReference type="PANTHER" id="PTHR43400:SF1">
    <property type="entry name" value="FUMARATE REDUCTASE"/>
    <property type="match status" value="1"/>
</dbReference>
<gene>
    <name evidence="4" type="ORF">PGLA2088_LOCUS49726</name>
</gene>
<evidence type="ECO:0000259" key="3">
    <source>
        <dbReference type="Pfam" id="PF00890"/>
    </source>
</evidence>
<evidence type="ECO:0000256" key="2">
    <source>
        <dbReference type="ARBA" id="ARBA00023002"/>
    </source>
</evidence>
<organism evidence="4 5">
    <name type="scientific">Polarella glacialis</name>
    <name type="common">Dinoflagellate</name>
    <dbReference type="NCBI Taxonomy" id="89957"/>
    <lineage>
        <taxon>Eukaryota</taxon>
        <taxon>Sar</taxon>
        <taxon>Alveolata</taxon>
        <taxon>Dinophyceae</taxon>
        <taxon>Suessiales</taxon>
        <taxon>Suessiaceae</taxon>
        <taxon>Polarella</taxon>
    </lineage>
</organism>
<accession>A0A813LW87</accession>
<evidence type="ECO:0000313" key="5">
    <source>
        <dbReference type="Proteomes" id="UP000626109"/>
    </source>
</evidence>
<dbReference type="EMBL" id="CAJNNW010037139">
    <property type="protein sequence ID" value="CAE8739693.1"/>
    <property type="molecule type" value="Genomic_DNA"/>
</dbReference>
<dbReference type="GO" id="GO:0016491">
    <property type="term" value="F:oxidoreductase activity"/>
    <property type="evidence" value="ECO:0007669"/>
    <property type="project" value="UniProtKB-KW"/>
</dbReference>
<dbReference type="SUPFAM" id="SSF51905">
    <property type="entry name" value="FAD/NAD(P)-binding domain"/>
    <property type="match status" value="1"/>
</dbReference>
<dbReference type="Gene3D" id="3.50.50.60">
    <property type="entry name" value="FAD/NAD(P)-binding domain"/>
    <property type="match status" value="1"/>
</dbReference>
<comment type="caution">
    <text evidence="4">The sequence shown here is derived from an EMBL/GenBank/DDBJ whole genome shotgun (WGS) entry which is preliminary data.</text>
</comment>
<proteinExistence type="predicted"/>
<keyword evidence="1" id="KW-0285">Flavoprotein</keyword>
<dbReference type="Pfam" id="PF00890">
    <property type="entry name" value="FAD_binding_2"/>
    <property type="match status" value="1"/>
</dbReference>
<keyword evidence="2" id="KW-0560">Oxidoreductase</keyword>
<dbReference type="InterPro" id="IPR036188">
    <property type="entry name" value="FAD/NAD-bd_sf"/>
</dbReference>
<dbReference type="AlphaFoldDB" id="A0A813LW87"/>
<evidence type="ECO:0000256" key="1">
    <source>
        <dbReference type="ARBA" id="ARBA00022630"/>
    </source>
</evidence>
<feature type="domain" description="FAD-dependent oxidoreductase 2 FAD-binding" evidence="3">
    <location>
        <begin position="2"/>
        <end position="187"/>
    </location>
</feature>
<sequence length="210" mass="21788">MVIGGGLGVMSASTTVVKNGVSVVVLDTSSFCGSSNTKASSDISGAGTKTLKTKVILENADIFTADTLKGGAKKPELANLFCVNSAANIDWLNEKSKLDLSLVACLGGRSQSCSQLGAESFLGMIAPYALIQMVEMVAGRTDLARIIIKAYKQVSEGGRCMGCVYEKGNQNFQDYGLMILATGGFGADFTTGSASSGSHATAHHSRRALE</sequence>